<comment type="caution">
    <text evidence="2">The sequence shown here is derived from an EMBL/GenBank/DDBJ whole genome shotgun (WGS) entry which is preliminary data.</text>
</comment>
<gene>
    <name evidence="2" type="ORF">Hypma_003904</name>
</gene>
<evidence type="ECO:0000259" key="1">
    <source>
        <dbReference type="PROSITE" id="PS50011"/>
    </source>
</evidence>
<protein>
    <recommendedName>
        <fullName evidence="1">Protein kinase domain-containing protein</fullName>
    </recommendedName>
</protein>
<dbReference type="AlphaFoldDB" id="A0A369K9I3"/>
<name>A0A369K9I3_HYPMA</name>
<accession>A0A369K9I3</accession>
<organism evidence="2 3">
    <name type="scientific">Hypsizygus marmoreus</name>
    <name type="common">White beech mushroom</name>
    <name type="synonym">Agaricus marmoreus</name>
    <dbReference type="NCBI Taxonomy" id="39966"/>
    <lineage>
        <taxon>Eukaryota</taxon>
        <taxon>Fungi</taxon>
        <taxon>Dikarya</taxon>
        <taxon>Basidiomycota</taxon>
        <taxon>Agaricomycotina</taxon>
        <taxon>Agaricomycetes</taxon>
        <taxon>Agaricomycetidae</taxon>
        <taxon>Agaricales</taxon>
        <taxon>Tricholomatineae</taxon>
        <taxon>Lyophyllaceae</taxon>
        <taxon>Hypsizygus</taxon>
    </lineage>
</organism>
<keyword evidence="3" id="KW-1185">Reference proteome</keyword>
<dbReference type="InParanoid" id="A0A369K9I3"/>
<dbReference type="SUPFAM" id="SSF56112">
    <property type="entry name" value="Protein kinase-like (PK-like)"/>
    <property type="match status" value="1"/>
</dbReference>
<dbReference type="EMBL" id="LUEZ02000015">
    <property type="protein sequence ID" value="RDB27576.1"/>
    <property type="molecule type" value="Genomic_DNA"/>
</dbReference>
<feature type="domain" description="Protein kinase" evidence="1">
    <location>
        <begin position="1"/>
        <end position="369"/>
    </location>
</feature>
<sequence length="369" mass="42915">MPPPLSCPHDIIQDDEETLRLALIHNPKLNIAVFKGERIGRELFWVALQPFLLSRGYNLRPRYHPDWIPSWRNYRGPRFNICAYEDALTITNGNLLDAVRLRDGVKVVLKRVRTSTEEIPIARYFSSPTLSLDPRNKSVPILDIIPLPSDDCHALIVMPLLLPFDSPPFRRVGEFAEAVHQFLEGLEFMHEHKVAHRDACYFNLMMDGAKIIPKGFHFFHPETHDGVSLDLEWRERGLVKPNQYYFIDFGLSTRYPTHVNIQDVKDTGILGQDRSVPEASITVPYNPFKVDVYQLGNSILQVIEEYDGLERLLPLAQAMTRKNPDDRPLPSEALKQLRRIKWWTLRRRVWPRDIDFLERFLIKFCGISL</sequence>
<dbReference type="OrthoDB" id="5987198at2759"/>
<dbReference type="InterPro" id="IPR011009">
    <property type="entry name" value="Kinase-like_dom_sf"/>
</dbReference>
<dbReference type="GO" id="GO:0005524">
    <property type="term" value="F:ATP binding"/>
    <property type="evidence" value="ECO:0007669"/>
    <property type="project" value="InterPro"/>
</dbReference>
<dbReference type="Gene3D" id="1.10.510.10">
    <property type="entry name" value="Transferase(Phosphotransferase) domain 1"/>
    <property type="match status" value="1"/>
</dbReference>
<dbReference type="Proteomes" id="UP000076154">
    <property type="component" value="Unassembled WGS sequence"/>
</dbReference>
<reference evidence="2" key="1">
    <citation type="submission" date="2018-04" db="EMBL/GenBank/DDBJ databases">
        <title>Whole genome sequencing of Hypsizygus marmoreus.</title>
        <authorList>
            <person name="Choi I.-G."/>
            <person name="Min B."/>
            <person name="Kim J.-G."/>
            <person name="Kim S."/>
            <person name="Oh Y.-L."/>
            <person name="Kong W.-S."/>
            <person name="Park H."/>
            <person name="Jeong J."/>
            <person name="Song E.-S."/>
        </authorList>
    </citation>
    <scope>NUCLEOTIDE SEQUENCE [LARGE SCALE GENOMIC DNA]</scope>
    <source>
        <strain evidence="2">51987-8</strain>
    </source>
</reference>
<evidence type="ECO:0000313" key="2">
    <source>
        <dbReference type="EMBL" id="RDB27576.1"/>
    </source>
</evidence>
<evidence type="ECO:0000313" key="3">
    <source>
        <dbReference type="Proteomes" id="UP000076154"/>
    </source>
</evidence>
<proteinExistence type="predicted"/>
<dbReference type="GO" id="GO:0004672">
    <property type="term" value="F:protein kinase activity"/>
    <property type="evidence" value="ECO:0007669"/>
    <property type="project" value="InterPro"/>
</dbReference>
<dbReference type="InterPro" id="IPR000719">
    <property type="entry name" value="Prot_kinase_dom"/>
</dbReference>
<dbReference type="PROSITE" id="PS50011">
    <property type="entry name" value="PROTEIN_KINASE_DOM"/>
    <property type="match status" value="1"/>
</dbReference>